<sequence length="96" mass="10256">MKVSIPPTRITPARQQQASVSRQRPRAEQRGEVSAALALRDLPLRISVAVAGLLLAVRVPLPGFVPTGPYATFHTTSARFQPVWSGHEFTAAGGLA</sequence>
<comment type="caution">
    <text evidence="2">The sequence shown here is derived from an EMBL/GenBank/DDBJ whole genome shotgun (WGS) entry which is preliminary data.</text>
</comment>
<evidence type="ECO:0000313" key="3">
    <source>
        <dbReference type="Proteomes" id="UP001595839"/>
    </source>
</evidence>
<dbReference type="Proteomes" id="UP001595839">
    <property type="component" value="Unassembled WGS sequence"/>
</dbReference>
<dbReference type="RefSeq" id="WP_381167449.1">
    <property type="nucleotide sequence ID" value="NZ_JBHSFK010000063.1"/>
</dbReference>
<evidence type="ECO:0000313" key="2">
    <source>
        <dbReference type="EMBL" id="MFC4507894.1"/>
    </source>
</evidence>
<name>A0ABV9B8A4_9ACTN</name>
<proteinExistence type="predicted"/>
<keyword evidence="3" id="KW-1185">Reference proteome</keyword>
<gene>
    <name evidence="2" type="ORF">ACFPIH_52305</name>
</gene>
<feature type="region of interest" description="Disordered" evidence="1">
    <location>
        <begin position="1"/>
        <end position="29"/>
    </location>
</feature>
<protein>
    <submittedName>
        <fullName evidence="2">Uncharacterized protein</fullName>
    </submittedName>
</protein>
<evidence type="ECO:0000256" key="1">
    <source>
        <dbReference type="SAM" id="MobiDB-lite"/>
    </source>
</evidence>
<dbReference type="EMBL" id="JBHSFK010000063">
    <property type="protein sequence ID" value="MFC4507894.1"/>
    <property type="molecule type" value="Genomic_DNA"/>
</dbReference>
<feature type="compositionally biased region" description="Low complexity" evidence="1">
    <location>
        <begin position="12"/>
        <end position="22"/>
    </location>
</feature>
<organism evidence="2 3">
    <name type="scientific">Streptomyces vulcanius</name>
    <dbReference type="NCBI Taxonomy" id="1441876"/>
    <lineage>
        <taxon>Bacteria</taxon>
        <taxon>Bacillati</taxon>
        <taxon>Actinomycetota</taxon>
        <taxon>Actinomycetes</taxon>
        <taxon>Kitasatosporales</taxon>
        <taxon>Streptomycetaceae</taxon>
        <taxon>Streptomyces</taxon>
    </lineage>
</organism>
<reference evidence="3" key="1">
    <citation type="journal article" date="2019" name="Int. J. Syst. Evol. Microbiol.">
        <title>The Global Catalogue of Microorganisms (GCM) 10K type strain sequencing project: providing services to taxonomists for standard genome sequencing and annotation.</title>
        <authorList>
            <consortium name="The Broad Institute Genomics Platform"/>
            <consortium name="The Broad Institute Genome Sequencing Center for Infectious Disease"/>
            <person name="Wu L."/>
            <person name="Ma J."/>
        </authorList>
    </citation>
    <scope>NUCLEOTIDE SEQUENCE [LARGE SCALE GENOMIC DNA]</scope>
    <source>
        <strain evidence="3">CGMCC 4.7177</strain>
    </source>
</reference>
<accession>A0ABV9B8A4</accession>